<keyword evidence="2 5" id="KW-0732">Signal</keyword>
<dbReference type="SUPFAM" id="SSF56925">
    <property type="entry name" value="OMPA-like"/>
    <property type="match status" value="1"/>
</dbReference>
<feature type="signal peptide" evidence="5">
    <location>
        <begin position="1"/>
        <end position="24"/>
    </location>
</feature>
<dbReference type="InterPro" id="IPR051692">
    <property type="entry name" value="OMP-like"/>
</dbReference>
<dbReference type="InterPro" id="IPR027385">
    <property type="entry name" value="Beta-barrel_OMP"/>
</dbReference>
<comment type="caution">
    <text evidence="7">The sequence shown here is derived from an EMBL/GenBank/DDBJ whole genome shotgun (WGS) entry which is preliminary data.</text>
</comment>
<feature type="domain" description="Outer membrane protein beta-barrel" evidence="6">
    <location>
        <begin position="68"/>
        <end position="238"/>
    </location>
</feature>
<dbReference type="RefSeq" id="WP_031441557.1">
    <property type="nucleotide sequence ID" value="NZ_PZZN01000001.1"/>
</dbReference>
<accession>A0A2T4YTK5</accession>
<evidence type="ECO:0000256" key="5">
    <source>
        <dbReference type="SAM" id="SignalP"/>
    </source>
</evidence>
<evidence type="ECO:0000256" key="2">
    <source>
        <dbReference type="ARBA" id="ARBA00022729"/>
    </source>
</evidence>
<evidence type="ECO:0000256" key="4">
    <source>
        <dbReference type="ARBA" id="ARBA00038306"/>
    </source>
</evidence>
<protein>
    <submittedName>
        <fullName evidence="7">Outer membrane immunogenic protein</fullName>
    </submittedName>
</protein>
<dbReference type="GO" id="GO:0016020">
    <property type="term" value="C:membrane"/>
    <property type="evidence" value="ECO:0007669"/>
    <property type="project" value="UniProtKB-SubCell"/>
</dbReference>
<sequence length="283" mass="30200">MRTSLYAGLAGAVILGLTASPAFAQETTEDAPFNGLYVGAAGGYDVQPNDAGSSILFDRNLDGRFGDAVTTAAGANAFSSGFCNGATTATTLTGGRGCRKDKDGAAYYGRVGMDTQRGNIVVGVVGEFGKSEITDSVTAFSTTPASYVMTRSVDWEASIRGRAGYAVNTTLFYGTFGAGYAKIDRDFYSTNTGNAYQQSGKRQQFGILGGGGIEQKVTPNISVGMEYMFHQYQDDDFRVRVTQGTQPATNPFVLAPNTTGTDFRRSDDKFRWHSLRATAAFRF</sequence>
<dbReference type="AlphaFoldDB" id="A0A2T4YTK5"/>
<dbReference type="InterPro" id="IPR011250">
    <property type="entry name" value="OMP/PagP_B-barrel"/>
</dbReference>
<keyword evidence="3" id="KW-0472">Membrane</keyword>
<dbReference type="PANTHER" id="PTHR34001:SF3">
    <property type="entry name" value="BLL7405 PROTEIN"/>
    <property type="match status" value="1"/>
</dbReference>
<evidence type="ECO:0000256" key="3">
    <source>
        <dbReference type="ARBA" id="ARBA00023136"/>
    </source>
</evidence>
<proteinExistence type="inferred from homology"/>
<dbReference type="Proteomes" id="UP000240996">
    <property type="component" value="Unassembled WGS sequence"/>
</dbReference>
<evidence type="ECO:0000256" key="1">
    <source>
        <dbReference type="ARBA" id="ARBA00004370"/>
    </source>
</evidence>
<dbReference type="Gene3D" id="2.40.160.20">
    <property type="match status" value="1"/>
</dbReference>
<gene>
    <name evidence="7" type="ORF">C8J24_0527</name>
</gene>
<organism evidence="7 8">
    <name type="scientific">Sphingomonas aerolata</name>
    <dbReference type="NCBI Taxonomy" id="185951"/>
    <lineage>
        <taxon>Bacteria</taxon>
        <taxon>Pseudomonadati</taxon>
        <taxon>Pseudomonadota</taxon>
        <taxon>Alphaproteobacteria</taxon>
        <taxon>Sphingomonadales</taxon>
        <taxon>Sphingomonadaceae</taxon>
        <taxon>Sphingomonas</taxon>
    </lineage>
</organism>
<evidence type="ECO:0000259" key="6">
    <source>
        <dbReference type="Pfam" id="PF13505"/>
    </source>
</evidence>
<name>A0A2T4YTK5_9SPHN</name>
<dbReference type="Pfam" id="PF13505">
    <property type="entry name" value="OMP_b-brl"/>
    <property type="match status" value="1"/>
</dbReference>
<dbReference type="PANTHER" id="PTHR34001">
    <property type="entry name" value="BLL7405 PROTEIN"/>
    <property type="match status" value="1"/>
</dbReference>
<feature type="chain" id="PRO_5015598553" evidence="5">
    <location>
        <begin position="25"/>
        <end position="283"/>
    </location>
</feature>
<keyword evidence="8" id="KW-1185">Reference proteome</keyword>
<comment type="similarity">
    <text evidence="4">Belongs to the Omp25/RopB family.</text>
</comment>
<dbReference type="EMBL" id="PZZN01000001">
    <property type="protein sequence ID" value="PTM47144.1"/>
    <property type="molecule type" value="Genomic_DNA"/>
</dbReference>
<evidence type="ECO:0000313" key="8">
    <source>
        <dbReference type="Proteomes" id="UP000240996"/>
    </source>
</evidence>
<reference evidence="7 8" key="1">
    <citation type="submission" date="2018-04" db="EMBL/GenBank/DDBJ databases">
        <title>Genomic Encyclopedia of Type Strains, Phase III (KMG-III): the genomes of soil and plant-associated and newly described type strains.</title>
        <authorList>
            <person name="Whitman W."/>
        </authorList>
    </citation>
    <scope>NUCLEOTIDE SEQUENCE [LARGE SCALE GENOMIC DNA]</scope>
    <source>
        <strain evidence="7 8">NW12</strain>
    </source>
</reference>
<comment type="subcellular location">
    <subcellularLocation>
        <location evidence="1">Membrane</location>
    </subcellularLocation>
</comment>
<evidence type="ECO:0000313" key="7">
    <source>
        <dbReference type="EMBL" id="PTM47144.1"/>
    </source>
</evidence>